<dbReference type="OrthoDB" id="1273588at2"/>
<keyword evidence="2" id="KW-0812">Transmembrane</keyword>
<dbReference type="EMBL" id="QNUG01000020">
    <property type="protein sequence ID" value="REC70111.1"/>
    <property type="molecule type" value="Genomic_DNA"/>
</dbReference>
<dbReference type="AlphaFoldDB" id="A0A3D9CWQ2"/>
<feature type="region of interest" description="Disordered" evidence="1">
    <location>
        <begin position="136"/>
        <end position="162"/>
    </location>
</feature>
<feature type="transmembrane region" description="Helical" evidence="2">
    <location>
        <begin position="54"/>
        <end position="74"/>
    </location>
</feature>
<evidence type="ECO:0000313" key="3">
    <source>
        <dbReference type="EMBL" id="REC70111.1"/>
    </source>
</evidence>
<evidence type="ECO:0000256" key="1">
    <source>
        <dbReference type="SAM" id="MobiDB-lite"/>
    </source>
</evidence>
<keyword evidence="4" id="KW-1185">Reference proteome</keyword>
<keyword evidence="2" id="KW-1133">Transmembrane helix</keyword>
<evidence type="ECO:0000313" key="4">
    <source>
        <dbReference type="Proteomes" id="UP000256326"/>
    </source>
</evidence>
<dbReference type="Proteomes" id="UP000256326">
    <property type="component" value="Unassembled WGS sequence"/>
</dbReference>
<gene>
    <name evidence="3" type="ORF">DRF58_10585</name>
</gene>
<comment type="caution">
    <text evidence="3">The sequence shown here is derived from an EMBL/GenBank/DDBJ whole genome shotgun (WGS) entry which is preliminary data.</text>
</comment>
<sequence length="195" mass="22201">MKIDIEKLNRKNPYPEPSDEFFKMLQDNVISKTIGEKNPVVQKEAKVFSLNFKWVAAAAVVMIAGITAFLGLNYNPEMQMAQQKPIVDSVYEIHSTEQKFTSAMADNNMNMVSNPSQSAEHKVEHLKLHPAIANLSKSDNRKNNGFDNTDRQDYAVETKRKSESEVEKVLAAFTPDQIKDIDRNSEQDVYLDLYN</sequence>
<proteinExistence type="predicted"/>
<evidence type="ECO:0000256" key="2">
    <source>
        <dbReference type="SAM" id="Phobius"/>
    </source>
</evidence>
<keyword evidence="2" id="KW-0472">Membrane</keyword>
<dbReference type="RefSeq" id="WP_116035303.1">
    <property type="nucleotide sequence ID" value="NZ_JBHLVV010000103.1"/>
</dbReference>
<protein>
    <submittedName>
        <fullName evidence="3">Uncharacterized protein</fullName>
    </submittedName>
</protein>
<feature type="compositionally biased region" description="Basic and acidic residues" evidence="1">
    <location>
        <begin position="138"/>
        <end position="162"/>
    </location>
</feature>
<organism evidence="3 4">
    <name type="scientific">Epilithonimonas hispanica</name>
    <dbReference type="NCBI Taxonomy" id="358687"/>
    <lineage>
        <taxon>Bacteria</taxon>
        <taxon>Pseudomonadati</taxon>
        <taxon>Bacteroidota</taxon>
        <taxon>Flavobacteriia</taxon>
        <taxon>Flavobacteriales</taxon>
        <taxon>Weeksellaceae</taxon>
        <taxon>Chryseobacterium group</taxon>
        <taxon>Epilithonimonas</taxon>
    </lineage>
</organism>
<name>A0A3D9CWQ2_9FLAO</name>
<accession>A0A3D9CWQ2</accession>
<reference evidence="3 4" key="1">
    <citation type="journal article" date="2006" name="Int. J. Syst. Evol. Microbiol.">
        <title>Chryseobacterium hispanicum sp. nov., isolated from the drinking water distribution system of Sevilla, Spain.</title>
        <authorList>
            <person name="Gallego V."/>
            <person name="Garcia M.T."/>
            <person name="Ventosa A."/>
        </authorList>
    </citation>
    <scope>NUCLEOTIDE SEQUENCE [LARGE SCALE GENOMIC DNA]</scope>
    <source>
        <strain evidence="3 4">KCTC 22104</strain>
    </source>
</reference>